<sequence>MTTPDALVRGRRRLWLKRRCAASCQILYWGGVLIAVEAAELGALDIGRRLELDESAGYFPAGIVSR</sequence>
<reference evidence="1 2" key="1">
    <citation type="journal article" date="2020" name="Int. J. Syst. Evol. Microbiol.">
        <title>Reclassification of Streptomyces castelarensis and Streptomyces sporoclivatus as later heterotypic synonyms of Streptomyces antimycoticus.</title>
        <authorList>
            <person name="Komaki H."/>
            <person name="Tamura T."/>
        </authorList>
    </citation>
    <scope>NUCLEOTIDE SEQUENCE [LARGE SCALE GENOMIC DNA]</scope>
    <source>
        <strain evidence="1 2">NBRC 13459</strain>
    </source>
</reference>
<dbReference type="EMBL" id="BJHW01000001">
    <property type="protein sequence ID" value="GDY53270.1"/>
    <property type="molecule type" value="Genomic_DNA"/>
</dbReference>
<comment type="caution">
    <text evidence="1">The sequence shown here is derived from an EMBL/GenBank/DDBJ whole genome shotgun (WGS) entry which is preliminary data.</text>
</comment>
<gene>
    <name evidence="1" type="ORF">SVIO_038930</name>
</gene>
<evidence type="ECO:0000313" key="1">
    <source>
        <dbReference type="EMBL" id="GDY53270.1"/>
    </source>
</evidence>
<accession>A0A4D4L2V4</accession>
<dbReference type="RefSeq" id="WP_137977776.1">
    <property type="nucleotide sequence ID" value="NZ_BAAASO010000022.1"/>
</dbReference>
<name>A0A4D4L2V4_STRVO</name>
<proteinExistence type="predicted"/>
<dbReference type="Proteomes" id="UP000301309">
    <property type="component" value="Unassembled WGS sequence"/>
</dbReference>
<organism evidence="1 2">
    <name type="scientific">Streptomyces violaceusniger</name>
    <dbReference type="NCBI Taxonomy" id="68280"/>
    <lineage>
        <taxon>Bacteria</taxon>
        <taxon>Bacillati</taxon>
        <taxon>Actinomycetota</taxon>
        <taxon>Actinomycetes</taxon>
        <taxon>Kitasatosporales</taxon>
        <taxon>Streptomycetaceae</taxon>
        <taxon>Streptomyces</taxon>
        <taxon>Streptomyces violaceusniger group</taxon>
    </lineage>
</organism>
<protein>
    <submittedName>
        <fullName evidence="1">Uncharacterized protein</fullName>
    </submittedName>
</protein>
<keyword evidence="2" id="KW-1185">Reference proteome</keyword>
<dbReference type="AlphaFoldDB" id="A0A4D4L2V4"/>
<evidence type="ECO:0000313" key="2">
    <source>
        <dbReference type="Proteomes" id="UP000301309"/>
    </source>
</evidence>